<proteinExistence type="predicted"/>
<dbReference type="PROSITE" id="PS50296">
    <property type="entry name" value="SUI1"/>
    <property type="match status" value="1"/>
</dbReference>
<dbReference type="OrthoDB" id="199771at2759"/>
<dbReference type="Pfam" id="PF26292">
    <property type="entry name" value="PUA_elF2D"/>
    <property type="match status" value="1"/>
</dbReference>
<dbReference type="InterPro" id="IPR015947">
    <property type="entry name" value="PUA-like_sf"/>
</dbReference>
<dbReference type="SUPFAM" id="SSF55159">
    <property type="entry name" value="eIF1-like"/>
    <property type="match status" value="1"/>
</dbReference>
<dbReference type="Pfam" id="PF25304">
    <property type="entry name" value="WHD_eIF2D"/>
    <property type="match status" value="1"/>
</dbReference>
<dbReference type="PANTHER" id="PTHR12217">
    <property type="entry name" value="EUKARYOTIC TRANSLATION INITIATION FACTOR 2D"/>
    <property type="match status" value="1"/>
</dbReference>
<dbReference type="InterPro" id="IPR041366">
    <property type="entry name" value="Pre-PUA"/>
</dbReference>
<dbReference type="Gene3D" id="3.10.400.20">
    <property type="match status" value="1"/>
</dbReference>
<dbReference type="PROSITE" id="PS50890">
    <property type="entry name" value="PUA"/>
    <property type="match status" value="1"/>
</dbReference>
<feature type="compositionally biased region" description="Basic and acidic residues" evidence="1">
    <location>
        <begin position="231"/>
        <end position="241"/>
    </location>
</feature>
<dbReference type="Pfam" id="PF17832">
    <property type="entry name" value="Pre-PUA"/>
    <property type="match status" value="1"/>
</dbReference>
<dbReference type="InterPro" id="IPR048248">
    <property type="entry name" value="PUA_eIF2d-like"/>
</dbReference>
<organism evidence="3 4">
    <name type="scientific">Terfezia boudieri ATCC MYA-4762</name>
    <dbReference type="NCBI Taxonomy" id="1051890"/>
    <lineage>
        <taxon>Eukaryota</taxon>
        <taxon>Fungi</taxon>
        <taxon>Dikarya</taxon>
        <taxon>Ascomycota</taxon>
        <taxon>Pezizomycotina</taxon>
        <taxon>Pezizomycetes</taxon>
        <taxon>Pezizales</taxon>
        <taxon>Pezizaceae</taxon>
        <taxon>Terfezia</taxon>
    </lineage>
</organism>
<evidence type="ECO:0000313" key="3">
    <source>
        <dbReference type="EMBL" id="RPB26385.1"/>
    </source>
</evidence>
<dbReference type="Proteomes" id="UP000267821">
    <property type="component" value="Unassembled WGS sequence"/>
</dbReference>
<feature type="compositionally biased region" description="Acidic residues" evidence="1">
    <location>
        <begin position="211"/>
        <end position="221"/>
    </location>
</feature>
<dbReference type="FunCoup" id="A0A3N4M984">
    <property type="interactions" value="487"/>
</dbReference>
<dbReference type="PANTHER" id="PTHR12217:SF4">
    <property type="entry name" value="EUKARYOTIC TRANSLATION INITIATION FACTOR 2D"/>
    <property type="match status" value="1"/>
</dbReference>
<dbReference type="InterPro" id="IPR039759">
    <property type="entry name" value="eIF2D_SUI1"/>
</dbReference>
<dbReference type="STRING" id="1051890.A0A3N4M984"/>
<evidence type="ECO:0000313" key="4">
    <source>
        <dbReference type="Proteomes" id="UP000267821"/>
    </source>
</evidence>
<dbReference type="EMBL" id="ML121535">
    <property type="protein sequence ID" value="RPB26385.1"/>
    <property type="molecule type" value="Genomic_DNA"/>
</dbReference>
<dbReference type="GO" id="GO:0001731">
    <property type="term" value="P:formation of translation preinitiation complex"/>
    <property type="evidence" value="ECO:0007669"/>
    <property type="project" value="InterPro"/>
</dbReference>
<dbReference type="Pfam" id="PF01253">
    <property type="entry name" value="SUI1"/>
    <property type="match status" value="1"/>
</dbReference>
<evidence type="ECO:0000259" key="2">
    <source>
        <dbReference type="PROSITE" id="PS50296"/>
    </source>
</evidence>
<dbReference type="InterPro" id="IPR036877">
    <property type="entry name" value="SUI1_dom_sf"/>
</dbReference>
<evidence type="ECO:0000256" key="1">
    <source>
        <dbReference type="SAM" id="MobiDB-lite"/>
    </source>
</evidence>
<dbReference type="CDD" id="cd21156">
    <property type="entry name" value="PUA_eIF2d-like"/>
    <property type="match status" value="1"/>
</dbReference>
<name>A0A3N4M984_9PEZI</name>
<dbReference type="InParanoid" id="A0A3N4M984"/>
<keyword evidence="4" id="KW-1185">Reference proteome</keyword>
<protein>
    <recommendedName>
        <fullName evidence="2">SUI1 domain-containing protein</fullName>
    </recommendedName>
</protein>
<dbReference type="AlphaFoldDB" id="A0A3N4M984"/>
<dbReference type="SUPFAM" id="SSF88697">
    <property type="entry name" value="PUA domain-like"/>
    <property type="match status" value="1"/>
</dbReference>
<dbReference type="GO" id="GO:0003743">
    <property type="term" value="F:translation initiation factor activity"/>
    <property type="evidence" value="ECO:0007669"/>
    <property type="project" value="InterPro"/>
</dbReference>
<feature type="domain" description="SUI1" evidence="2">
    <location>
        <begin position="538"/>
        <end position="608"/>
    </location>
</feature>
<gene>
    <name evidence="3" type="ORF">L211DRAFT_835754</name>
</gene>
<dbReference type="Gene3D" id="3.30.780.10">
    <property type="entry name" value="SUI1-like domain"/>
    <property type="match status" value="1"/>
</dbReference>
<dbReference type="CDD" id="cd11608">
    <property type="entry name" value="eIF2D_C"/>
    <property type="match status" value="1"/>
</dbReference>
<accession>A0A3N4M984</accession>
<dbReference type="InterPro" id="IPR039757">
    <property type="entry name" value="EIF2D"/>
</dbReference>
<dbReference type="InterPro" id="IPR057429">
    <property type="entry name" value="WH_eIF2D"/>
</dbReference>
<feature type="region of interest" description="Disordered" evidence="1">
    <location>
        <begin position="209"/>
        <end position="259"/>
    </location>
</feature>
<reference evidence="3 4" key="1">
    <citation type="journal article" date="2018" name="Nat. Ecol. Evol.">
        <title>Pezizomycetes genomes reveal the molecular basis of ectomycorrhizal truffle lifestyle.</title>
        <authorList>
            <person name="Murat C."/>
            <person name="Payen T."/>
            <person name="Noel B."/>
            <person name="Kuo A."/>
            <person name="Morin E."/>
            <person name="Chen J."/>
            <person name="Kohler A."/>
            <person name="Krizsan K."/>
            <person name="Balestrini R."/>
            <person name="Da Silva C."/>
            <person name="Montanini B."/>
            <person name="Hainaut M."/>
            <person name="Levati E."/>
            <person name="Barry K.W."/>
            <person name="Belfiori B."/>
            <person name="Cichocki N."/>
            <person name="Clum A."/>
            <person name="Dockter R.B."/>
            <person name="Fauchery L."/>
            <person name="Guy J."/>
            <person name="Iotti M."/>
            <person name="Le Tacon F."/>
            <person name="Lindquist E.A."/>
            <person name="Lipzen A."/>
            <person name="Malagnac F."/>
            <person name="Mello A."/>
            <person name="Molinier V."/>
            <person name="Miyauchi S."/>
            <person name="Poulain J."/>
            <person name="Riccioni C."/>
            <person name="Rubini A."/>
            <person name="Sitrit Y."/>
            <person name="Splivallo R."/>
            <person name="Traeger S."/>
            <person name="Wang M."/>
            <person name="Zifcakova L."/>
            <person name="Wipf D."/>
            <person name="Zambonelli A."/>
            <person name="Paolocci F."/>
            <person name="Nowrousian M."/>
            <person name="Ottonello S."/>
            <person name="Baldrian P."/>
            <person name="Spatafora J.W."/>
            <person name="Henrissat B."/>
            <person name="Nagy L.G."/>
            <person name="Aury J.M."/>
            <person name="Wincker P."/>
            <person name="Grigoriev I.V."/>
            <person name="Bonfante P."/>
            <person name="Martin F.M."/>
        </authorList>
    </citation>
    <scope>NUCLEOTIDE SEQUENCE [LARGE SCALE GENOMIC DNA]</scope>
    <source>
        <strain evidence="3 4">ATCC MYA-4762</strain>
    </source>
</reference>
<dbReference type="InterPro" id="IPR001950">
    <property type="entry name" value="SUI1"/>
</dbReference>
<sequence length="626" mass="67993">MFKKKAQVKPYAPLRSSDRRKIAQSLIDEFNLTPPPSQDRDAVVTALRNSLLPDNITSAKFTTNLGPDLDQVQGVVYVGSHAPGEETQRPLWVKVDGLMFPTVYTLWKNPKLLPLLHTHPPVMEKLYTGADLMTPGLIGPPFPPRATKGSLVGIASSESPSVALAVGVAEVDISKLEKVVGEKGKAVRILHWFGDELVGGAREVPEKVEGVFDEDLGEEAENGGVSLERLSLAEEVEKQESEEGLGEAEKQQQQQQQQQLPELTTKEINDTFHNAFIFGLHHHLHSNTHTTIETPITPSVFMSTLVLPFLPPSSYFDATLGSLSSIHPSLQIKKTSWKNIAKFLKHLDKEQFLKTKNRQGNEVVVIDIDWDDERIKGFVPYKLPIPAPATATATATSSGSSRAVAATEPLKVLDLYKPIPKLFPILEAINAKPKEIYTPTELKSLFSTYLTQETTPHPTNRRLVTLNPLLAITLLSPSTSPEDRASLSSNTAKRDHLTQSFLALCSPYYAVLKPGETYPGGGVKAVAGQPPKITITVEHKRGKIMTRTVGVERFGIDPGALGEELRVLCASSASVAGVAGCSPKSPLMEVMVQGPHGGAVKARLEEKGVPGRCIVCVDGKGSGKKK</sequence>